<feature type="transmembrane region" description="Helical" evidence="1">
    <location>
        <begin position="31"/>
        <end position="54"/>
    </location>
</feature>
<keyword evidence="3" id="KW-1185">Reference proteome</keyword>
<evidence type="ECO:0000313" key="3">
    <source>
        <dbReference type="Proteomes" id="UP000807469"/>
    </source>
</evidence>
<dbReference type="Proteomes" id="UP000807469">
    <property type="component" value="Unassembled WGS sequence"/>
</dbReference>
<organism evidence="2 3">
    <name type="scientific">Pholiota conissans</name>
    <dbReference type="NCBI Taxonomy" id="109636"/>
    <lineage>
        <taxon>Eukaryota</taxon>
        <taxon>Fungi</taxon>
        <taxon>Dikarya</taxon>
        <taxon>Basidiomycota</taxon>
        <taxon>Agaricomycotina</taxon>
        <taxon>Agaricomycetes</taxon>
        <taxon>Agaricomycetidae</taxon>
        <taxon>Agaricales</taxon>
        <taxon>Agaricineae</taxon>
        <taxon>Strophariaceae</taxon>
        <taxon>Pholiota</taxon>
    </lineage>
</organism>
<proteinExistence type="predicted"/>
<keyword evidence="1" id="KW-0812">Transmembrane</keyword>
<keyword evidence="1" id="KW-0472">Membrane</keyword>
<dbReference type="EMBL" id="MU155171">
    <property type="protein sequence ID" value="KAF9481970.1"/>
    <property type="molecule type" value="Genomic_DNA"/>
</dbReference>
<comment type="caution">
    <text evidence="2">The sequence shown here is derived from an EMBL/GenBank/DDBJ whole genome shotgun (WGS) entry which is preliminary data.</text>
</comment>
<sequence length="62" mass="7363">MLSYLPVETCSRCFGWISILLRIFQENSRFIFSWAEIVIVGLVILCRLFLWALCKKHSARHF</sequence>
<evidence type="ECO:0000313" key="2">
    <source>
        <dbReference type="EMBL" id="KAF9481970.1"/>
    </source>
</evidence>
<keyword evidence="1" id="KW-1133">Transmembrane helix</keyword>
<name>A0A9P5Z877_9AGAR</name>
<accession>A0A9P5Z877</accession>
<dbReference type="AlphaFoldDB" id="A0A9P5Z877"/>
<gene>
    <name evidence="2" type="ORF">BDN70DRAFT_484527</name>
</gene>
<reference evidence="2" key="1">
    <citation type="submission" date="2020-11" db="EMBL/GenBank/DDBJ databases">
        <authorList>
            <consortium name="DOE Joint Genome Institute"/>
            <person name="Ahrendt S."/>
            <person name="Riley R."/>
            <person name="Andreopoulos W."/>
            <person name="Labutti K."/>
            <person name="Pangilinan J."/>
            <person name="Ruiz-Duenas F.J."/>
            <person name="Barrasa J.M."/>
            <person name="Sanchez-Garcia M."/>
            <person name="Camarero S."/>
            <person name="Miyauchi S."/>
            <person name="Serrano A."/>
            <person name="Linde D."/>
            <person name="Babiker R."/>
            <person name="Drula E."/>
            <person name="Ayuso-Fernandez I."/>
            <person name="Pacheco R."/>
            <person name="Padilla G."/>
            <person name="Ferreira P."/>
            <person name="Barriuso J."/>
            <person name="Kellner H."/>
            <person name="Castanera R."/>
            <person name="Alfaro M."/>
            <person name="Ramirez L."/>
            <person name="Pisabarro A.G."/>
            <person name="Kuo A."/>
            <person name="Tritt A."/>
            <person name="Lipzen A."/>
            <person name="He G."/>
            <person name="Yan M."/>
            <person name="Ng V."/>
            <person name="Cullen D."/>
            <person name="Martin F."/>
            <person name="Rosso M.-N."/>
            <person name="Henrissat B."/>
            <person name="Hibbett D."/>
            <person name="Martinez A.T."/>
            <person name="Grigoriev I.V."/>
        </authorList>
    </citation>
    <scope>NUCLEOTIDE SEQUENCE</scope>
    <source>
        <strain evidence="2">CIRM-BRFM 674</strain>
    </source>
</reference>
<protein>
    <submittedName>
        <fullName evidence="2">Uncharacterized protein</fullName>
    </submittedName>
</protein>
<evidence type="ECO:0000256" key="1">
    <source>
        <dbReference type="SAM" id="Phobius"/>
    </source>
</evidence>